<feature type="compositionally biased region" description="Polar residues" evidence="1">
    <location>
        <begin position="353"/>
        <end position="365"/>
    </location>
</feature>
<protein>
    <submittedName>
        <fullName evidence="3">Uncharacterized protein</fullName>
    </submittedName>
</protein>
<reference evidence="3 4" key="1">
    <citation type="journal article" date="2023" name="bioRxiv">
        <title>High-quality genome assemblies of four members of thePodospora anserinaspecies complex.</title>
        <authorList>
            <person name="Ament-Velasquez S.L."/>
            <person name="Vogan A.A."/>
            <person name="Wallerman O."/>
            <person name="Hartmann F."/>
            <person name="Gautier V."/>
            <person name="Silar P."/>
            <person name="Giraud T."/>
            <person name="Johannesson H."/>
        </authorList>
    </citation>
    <scope>NUCLEOTIDE SEQUENCE [LARGE SCALE GENOMIC DNA]</scope>
    <source>
        <strain evidence="3 4">CBS 415.72m</strain>
    </source>
</reference>
<keyword evidence="4" id="KW-1185">Reference proteome</keyword>
<feature type="compositionally biased region" description="Polar residues" evidence="1">
    <location>
        <begin position="301"/>
        <end position="323"/>
    </location>
</feature>
<feature type="compositionally biased region" description="Basic residues" evidence="1">
    <location>
        <begin position="512"/>
        <end position="524"/>
    </location>
</feature>
<feature type="region of interest" description="Disordered" evidence="1">
    <location>
        <begin position="510"/>
        <end position="531"/>
    </location>
</feature>
<sequence>MAVFSNISSCEESNPVARFNPAPTFANDPAPTFANNNHPSDSAKRVSETGCYWPDGTPADGIVASGDSSSLGPFYPCLDSGKTYSPNDSVVCCSSGDICFGEANLCGVADTDTGGEGNTAVAVMYRGGCTAQPDAWEKAPGCPQKCLDHARPFANAVNGVVMVMSCDNSDRADNLTLFCSNDALDPTKCDHDGASLDGYDIAEAWGMMEIHGTALSTVTSIPLAKTSSTLSTSSASSTTSTMAMGTPPTNVTAPNSPNTTTIILAVGIPLGLLFFFGMVALTFVCYRRRHAPETEPEQKRSSFTVLSVNQPNTKPTDTNSLGTVHSERHAIPGPLSSNPILPFSPSDGDLTTLAGTSTIPQQSVHTSSPPSPSNNTIPYISHSDPPPPPEGGRPSTPTPWPASSPFIHAYANENLTSNRNSFSPLRKSQTQPSHLSPPVLGPNTRESYQSTHSTHPFPSYSEPAIGLFPPNSGPQFPFYSREVHDRLQEIEYQRGLDEYYGAREDYVGFARGGHHHHHHHHHHQRREDPNVRGGIHELEATEEGRPVSQEFEFDFEHSFGCGRPAVGVGRAQVVEIGRGRGGREQQEQRQGGGSTVTEQEIDEMGGGHGWHWSTGGAGAGAGAGRGSGSGHCYNPYRSSA</sequence>
<keyword evidence="2" id="KW-1133">Transmembrane helix</keyword>
<dbReference type="EMBL" id="JAFFHA010000006">
    <property type="protein sequence ID" value="KAK4654053.1"/>
    <property type="molecule type" value="Genomic_DNA"/>
</dbReference>
<gene>
    <name evidence="3" type="ORF">QC762_0061550</name>
</gene>
<feature type="compositionally biased region" description="Basic and acidic residues" evidence="1">
    <location>
        <begin position="577"/>
        <end position="587"/>
    </location>
</feature>
<feature type="compositionally biased region" description="Pro residues" evidence="1">
    <location>
        <begin position="384"/>
        <end position="402"/>
    </location>
</feature>
<feature type="region of interest" description="Disordered" evidence="1">
    <location>
        <begin position="577"/>
        <end position="640"/>
    </location>
</feature>
<feature type="region of interest" description="Disordered" evidence="1">
    <location>
        <begin position="292"/>
        <end position="405"/>
    </location>
</feature>
<feature type="compositionally biased region" description="Gly residues" evidence="1">
    <location>
        <begin position="604"/>
        <end position="629"/>
    </location>
</feature>
<evidence type="ECO:0000313" key="4">
    <source>
        <dbReference type="Proteomes" id="UP001323405"/>
    </source>
</evidence>
<evidence type="ECO:0000256" key="2">
    <source>
        <dbReference type="SAM" id="Phobius"/>
    </source>
</evidence>
<feature type="region of interest" description="Disordered" evidence="1">
    <location>
        <begin position="417"/>
        <end position="456"/>
    </location>
</feature>
<feature type="region of interest" description="Disordered" evidence="1">
    <location>
        <begin position="27"/>
        <end position="49"/>
    </location>
</feature>
<dbReference type="GeneID" id="87903254"/>
<proteinExistence type="predicted"/>
<evidence type="ECO:0000256" key="1">
    <source>
        <dbReference type="SAM" id="MobiDB-lite"/>
    </source>
</evidence>
<feature type="compositionally biased region" description="Polar residues" evidence="1">
    <location>
        <begin position="444"/>
        <end position="456"/>
    </location>
</feature>
<keyword evidence="2" id="KW-0472">Membrane</keyword>
<feature type="compositionally biased region" description="Polar residues" evidence="1">
    <location>
        <begin position="417"/>
        <end position="434"/>
    </location>
</feature>
<comment type="caution">
    <text evidence="3">The sequence shown here is derived from an EMBL/GenBank/DDBJ whole genome shotgun (WGS) entry which is preliminary data.</text>
</comment>
<feature type="region of interest" description="Disordered" evidence="1">
    <location>
        <begin position="229"/>
        <end position="255"/>
    </location>
</feature>
<accession>A0ABR0GE99</accession>
<name>A0ABR0GE99_9PEZI</name>
<feature type="compositionally biased region" description="Low complexity" evidence="1">
    <location>
        <begin position="229"/>
        <end position="249"/>
    </location>
</feature>
<organism evidence="3 4">
    <name type="scientific">Podospora pseudocomata</name>
    <dbReference type="NCBI Taxonomy" id="2093779"/>
    <lineage>
        <taxon>Eukaryota</taxon>
        <taxon>Fungi</taxon>
        <taxon>Dikarya</taxon>
        <taxon>Ascomycota</taxon>
        <taxon>Pezizomycotina</taxon>
        <taxon>Sordariomycetes</taxon>
        <taxon>Sordariomycetidae</taxon>
        <taxon>Sordariales</taxon>
        <taxon>Podosporaceae</taxon>
        <taxon>Podospora</taxon>
    </lineage>
</organism>
<evidence type="ECO:0000313" key="3">
    <source>
        <dbReference type="EMBL" id="KAK4654053.1"/>
    </source>
</evidence>
<dbReference type="RefSeq" id="XP_062743028.1">
    <property type="nucleotide sequence ID" value="XM_062883611.1"/>
</dbReference>
<keyword evidence="2" id="KW-0812">Transmembrane</keyword>
<feature type="transmembrane region" description="Helical" evidence="2">
    <location>
        <begin position="262"/>
        <end position="286"/>
    </location>
</feature>
<dbReference type="Proteomes" id="UP001323405">
    <property type="component" value="Unassembled WGS sequence"/>
</dbReference>